<sequence length="158" mass="19359">MSRRKSTEQQEAWSELLLLINDPEWYLDKQKSKRHKQLMLIIENEDDLTVSEKNDIRYQRYLDARPGMEEDIVELLKQEMPVSKLREKYRIDPRVFAYLRRKHKIKKYQRLQVPSKEELEETYREGGWKAAAEKYKASQPTVYYWMKKYGIERNHMRS</sequence>
<evidence type="ECO:0000313" key="1">
    <source>
        <dbReference type="EMBL" id="MDT2512849.1"/>
    </source>
</evidence>
<dbReference type="Proteomes" id="UP001264335">
    <property type="component" value="Unassembled WGS sequence"/>
</dbReference>
<accession>A0ABD5F328</accession>
<evidence type="ECO:0008006" key="3">
    <source>
        <dbReference type="Google" id="ProtNLM"/>
    </source>
</evidence>
<evidence type="ECO:0000313" key="2">
    <source>
        <dbReference type="Proteomes" id="UP001264335"/>
    </source>
</evidence>
<dbReference type="AlphaFoldDB" id="A0ABD5F328"/>
<reference evidence="1 2" key="1">
    <citation type="submission" date="2023-03" db="EMBL/GenBank/DDBJ databases">
        <authorList>
            <person name="Shen W."/>
            <person name="Cai J."/>
        </authorList>
    </citation>
    <scope>NUCLEOTIDE SEQUENCE [LARGE SCALE GENOMIC DNA]</scope>
    <source>
        <strain evidence="1 2">Y2</strain>
    </source>
</reference>
<comment type="caution">
    <text evidence="1">The sequence shown here is derived from an EMBL/GenBank/DDBJ whole genome shotgun (WGS) entry which is preliminary data.</text>
</comment>
<organism evidence="1 2">
    <name type="scientific">Enterococcus avium</name>
    <name type="common">Streptococcus avium</name>
    <dbReference type="NCBI Taxonomy" id="33945"/>
    <lineage>
        <taxon>Bacteria</taxon>
        <taxon>Bacillati</taxon>
        <taxon>Bacillota</taxon>
        <taxon>Bacilli</taxon>
        <taxon>Lactobacillales</taxon>
        <taxon>Enterococcaceae</taxon>
        <taxon>Enterococcus</taxon>
    </lineage>
</organism>
<dbReference type="EMBL" id="JARPWY010000002">
    <property type="protein sequence ID" value="MDT2512849.1"/>
    <property type="molecule type" value="Genomic_DNA"/>
</dbReference>
<proteinExistence type="predicted"/>
<dbReference type="RefSeq" id="WP_070558264.1">
    <property type="nucleotide sequence ID" value="NZ_JAQDAE010000028.1"/>
</dbReference>
<protein>
    <recommendedName>
        <fullName evidence="3">Helix-turn-helix domain-containing protein</fullName>
    </recommendedName>
</protein>
<gene>
    <name evidence="1" type="ORF">P7D79_01260</name>
</gene>
<name>A0ABD5F328_ENTAV</name>